<accession>A0AAD5J6V8</accession>
<feature type="transmembrane region" description="Helical" evidence="1">
    <location>
        <begin position="36"/>
        <end position="55"/>
    </location>
</feature>
<dbReference type="EMBL" id="JAJSOW010000100">
    <property type="protein sequence ID" value="KAI9186491.1"/>
    <property type="molecule type" value="Genomic_DNA"/>
</dbReference>
<sequence length="262" mass="29599">MSGGVFVSPLLASEVLMFSCGFLINYGYVGSGRFKLIMVMSGGVSASPLLAYVLLRLLNKIWAVGYTKAFGHDRPDSSHFGLTLHLMHAIPLNKKLCTSSYVCLTSAAALVFLTIYPLVYIWDLKYMFLPLERIGMNAMLVYVMVAGIFAGFSNGWLWIRWNECGHFVTTLGLMETENIPSSQLGGLNLFELNVLELAMNSPFYRHQVRDADGELQMQYGIQVMRTSNVIIRASLFLWMWRTFSNSDEFWTAKAKQFSRNAY</sequence>
<evidence type="ECO:0000313" key="3">
    <source>
        <dbReference type="Proteomes" id="UP001064489"/>
    </source>
</evidence>
<name>A0AAD5J6V8_ACENE</name>
<reference evidence="2" key="1">
    <citation type="journal article" date="2022" name="Plant J.">
        <title>Strategies of tolerance reflected in two North American maple genomes.</title>
        <authorList>
            <person name="McEvoy S.L."/>
            <person name="Sezen U.U."/>
            <person name="Trouern-Trend A."/>
            <person name="McMahon S.M."/>
            <person name="Schaberg P.G."/>
            <person name="Yang J."/>
            <person name="Wegrzyn J.L."/>
            <person name="Swenson N.G."/>
        </authorList>
    </citation>
    <scope>NUCLEOTIDE SEQUENCE</scope>
    <source>
        <strain evidence="2">91603</strain>
    </source>
</reference>
<keyword evidence="1" id="KW-1133">Transmembrane helix</keyword>
<dbReference type="PANTHER" id="PTHR31061">
    <property type="entry name" value="LD22376P"/>
    <property type="match status" value="1"/>
</dbReference>
<dbReference type="Proteomes" id="UP001064489">
    <property type="component" value="Chromosome 3"/>
</dbReference>
<feature type="transmembrane region" description="Helical" evidence="1">
    <location>
        <begin position="99"/>
        <end position="122"/>
    </location>
</feature>
<keyword evidence="1" id="KW-0472">Membrane</keyword>
<keyword evidence="1" id="KW-0812">Transmembrane</keyword>
<dbReference type="AlphaFoldDB" id="A0AAD5J6V8"/>
<evidence type="ECO:0000313" key="2">
    <source>
        <dbReference type="EMBL" id="KAI9186491.1"/>
    </source>
</evidence>
<dbReference type="PANTHER" id="PTHR31061:SF25">
    <property type="entry name" value="HEPARAN-ALPHA-GLUCOSAMINIDE N-ACETYLTRANSFERASE-LIKE PROTEIN (DUF1624)"/>
    <property type="match status" value="1"/>
</dbReference>
<feature type="transmembrane region" description="Helical" evidence="1">
    <location>
        <begin position="6"/>
        <end position="29"/>
    </location>
</feature>
<organism evidence="2 3">
    <name type="scientific">Acer negundo</name>
    <name type="common">Box elder</name>
    <dbReference type="NCBI Taxonomy" id="4023"/>
    <lineage>
        <taxon>Eukaryota</taxon>
        <taxon>Viridiplantae</taxon>
        <taxon>Streptophyta</taxon>
        <taxon>Embryophyta</taxon>
        <taxon>Tracheophyta</taxon>
        <taxon>Spermatophyta</taxon>
        <taxon>Magnoliopsida</taxon>
        <taxon>eudicotyledons</taxon>
        <taxon>Gunneridae</taxon>
        <taxon>Pentapetalae</taxon>
        <taxon>rosids</taxon>
        <taxon>malvids</taxon>
        <taxon>Sapindales</taxon>
        <taxon>Sapindaceae</taxon>
        <taxon>Hippocastanoideae</taxon>
        <taxon>Acereae</taxon>
        <taxon>Acer</taxon>
    </lineage>
</organism>
<keyword evidence="3" id="KW-1185">Reference proteome</keyword>
<reference evidence="2" key="2">
    <citation type="submission" date="2023-02" db="EMBL/GenBank/DDBJ databases">
        <authorList>
            <person name="Swenson N.G."/>
            <person name="Wegrzyn J.L."/>
            <person name="Mcevoy S.L."/>
        </authorList>
    </citation>
    <scope>NUCLEOTIDE SEQUENCE</scope>
    <source>
        <strain evidence="2">91603</strain>
        <tissue evidence="2">Leaf</tissue>
    </source>
</reference>
<protein>
    <submittedName>
        <fullName evidence="2">Uncharacterized protein</fullName>
    </submittedName>
</protein>
<feature type="transmembrane region" description="Helical" evidence="1">
    <location>
        <begin position="134"/>
        <end position="159"/>
    </location>
</feature>
<gene>
    <name evidence="2" type="ORF">LWI28_017814</name>
</gene>
<proteinExistence type="predicted"/>
<evidence type="ECO:0000256" key="1">
    <source>
        <dbReference type="SAM" id="Phobius"/>
    </source>
</evidence>
<comment type="caution">
    <text evidence="2">The sequence shown here is derived from an EMBL/GenBank/DDBJ whole genome shotgun (WGS) entry which is preliminary data.</text>
</comment>